<protein>
    <submittedName>
        <fullName evidence="3">Uncharacterized protein</fullName>
    </submittedName>
</protein>
<reference evidence="5" key="1">
    <citation type="submission" date="2019-03" db="EMBL/GenBank/DDBJ databases">
        <title>Whole genome sequencing of Borrelia miyamotoi strains isolated at the Russian territory.</title>
        <authorList>
            <person name="Kuleshov K.V."/>
            <person name="Platonov A.E."/>
            <person name="Goptar I.A."/>
            <person name="Shipulin G.A."/>
            <person name="Markelov M.L."/>
            <person name="Koetsveld J."/>
            <person name="Kolyasnikova N.M."/>
            <person name="Sarksyan D.S."/>
            <person name="Toporkova M.G."/>
            <person name="Hovius J.W."/>
        </authorList>
    </citation>
    <scope>NUCLEOTIDE SEQUENCE [LARGE SCALE GENOMIC DNA]</scope>
    <source>
        <strain evidence="2">Yekat-1</strain>
        <strain evidence="5">Yekat-76</strain>
        <plasmid evidence="5">lp72</plasmid>
        <plasmid evidence="2">pYekat-1-lp72</plasmid>
    </source>
</reference>
<reference evidence="3" key="2">
    <citation type="submission" date="2022-12" db="EMBL/GenBank/DDBJ databases">
        <title>Whole genome sequencing of Borrelia miyamotoi strains isolated at the Russian territory.</title>
        <authorList>
            <person name="Kuleshov K.V."/>
            <person name="Platonov A.E."/>
            <person name="Goptar I.A."/>
            <person name="Shipulin G.A."/>
            <person name="Markelov M.L."/>
            <person name="Koetsveld J."/>
            <person name="Kolyasnikova N.M."/>
            <person name="Sarksyan D.S."/>
            <person name="Toporkova M.G."/>
            <person name="Hovius J.W."/>
        </authorList>
    </citation>
    <scope>NUCLEOTIDE SEQUENCE</scope>
    <source>
        <strain evidence="4">Yekat-1</strain>
        <strain evidence="3">Yekat-76</strain>
        <plasmid evidence="3">lp72</plasmid>
        <plasmid evidence="4">pYekat-1-lp72</plasmid>
    </source>
</reference>
<geneLocation type="plasmid" evidence="3 5">
    <name>lp72</name>
</geneLocation>
<evidence type="ECO:0000313" key="2">
    <source>
        <dbReference type="EMBL" id="ATQ16413.1"/>
    </source>
</evidence>
<organism evidence="3 5">
    <name type="scientific">Borrelia miyamotoi</name>
    <dbReference type="NCBI Taxonomy" id="47466"/>
    <lineage>
        <taxon>Bacteria</taxon>
        <taxon>Pseudomonadati</taxon>
        <taxon>Spirochaetota</taxon>
        <taxon>Spirochaetia</taxon>
        <taxon>Spirochaetales</taxon>
        <taxon>Borreliaceae</taxon>
        <taxon>Borrelia</taxon>
    </lineage>
</organism>
<dbReference type="Proteomes" id="UP000230633">
    <property type="component" value="Plasmid pYekat-1-lp72"/>
</dbReference>
<dbReference type="Proteomes" id="UP000291995">
    <property type="component" value="Plasmid lp72"/>
</dbReference>
<accession>A0AAP8YWI1</accession>
<name>A0AAP8YWI1_9SPIR</name>
<dbReference type="RefSeq" id="WP_025444152.1">
    <property type="nucleotide sequence ID" value="NZ_CP024206.2"/>
</dbReference>
<proteinExistence type="predicted"/>
<evidence type="ECO:0000313" key="3">
    <source>
        <dbReference type="EMBL" id="QBK62394.1"/>
    </source>
</evidence>
<evidence type="ECO:0000313" key="4">
    <source>
        <dbReference type="Proteomes" id="UP000230633"/>
    </source>
</evidence>
<evidence type="ECO:0000313" key="5">
    <source>
        <dbReference type="Proteomes" id="UP000291995"/>
    </source>
</evidence>
<gene>
    <name evidence="2" type="ORF">CNO13_04315</name>
    <name evidence="3" type="ORF">EZU67_04290</name>
</gene>
<keyword evidence="1" id="KW-0175">Coiled coil</keyword>
<dbReference type="EMBL" id="CP036558">
    <property type="protein sequence ID" value="QBK62394.1"/>
    <property type="molecule type" value="Genomic_DNA"/>
</dbReference>
<keyword evidence="4" id="KW-1185">Reference proteome</keyword>
<geneLocation type="plasmid" evidence="2 4">
    <name>pYekat-1-lp72</name>
</geneLocation>
<dbReference type="AlphaFoldDB" id="A0AAP8YWI1"/>
<feature type="coiled-coil region" evidence="1">
    <location>
        <begin position="108"/>
        <end position="135"/>
    </location>
</feature>
<dbReference type="EMBL" id="CP024334">
    <property type="protein sequence ID" value="ATQ16413.1"/>
    <property type="molecule type" value="Genomic_DNA"/>
</dbReference>
<sequence length="186" mass="21589">MVFKNRESKYNILFGSNLSIANIAKIMDVSESTVLKARLSILGEFASNIDNTDTTFVSSSDTDLDSLARSATIEAYKLEGERDRFYKEFYRIANSYINSHFKYKEFSFQSAFKKLINLNEKISSLEKEISGSNDANLCRRLRLKLQHKIYKRNRMSKNLILNDMKEDYECLMKLKEIFKSKGLKLG</sequence>
<evidence type="ECO:0000256" key="1">
    <source>
        <dbReference type="SAM" id="Coils"/>
    </source>
</evidence>
<keyword evidence="3" id="KW-0614">Plasmid</keyword>